<dbReference type="Proteomes" id="UP000554235">
    <property type="component" value="Unassembled WGS sequence"/>
</dbReference>
<dbReference type="AlphaFoldDB" id="A0A8H4L4Z1"/>
<reference evidence="1 2" key="1">
    <citation type="submission" date="2020-01" db="EMBL/GenBank/DDBJ databases">
        <title>Identification and distribution of gene clusters putatively required for synthesis of sphingolipid metabolism inhibitors in phylogenetically diverse species of the filamentous fungus Fusarium.</title>
        <authorList>
            <person name="Kim H.-S."/>
            <person name="Busman M."/>
            <person name="Brown D.W."/>
            <person name="Divon H."/>
            <person name="Uhlig S."/>
            <person name="Proctor R.H."/>
        </authorList>
    </citation>
    <scope>NUCLEOTIDE SEQUENCE [LARGE SCALE GENOMIC DNA]</scope>
    <source>
        <strain evidence="1 2">NRRL 20459</strain>
    </source>
</reference>
<evidence type="ECO:0000313" key="1">
    <source>
        <dbReference type="EMBL" id="KAF4461274.1"/>
    </source>
</evidence>
<protein>
    <recommendedName>
        <fullName evidence="3">F-box domain-containing protein</fullName>
    </recommendedName>
</protein>
<name>A0A8H4L4Z1_9HYPO</name>
<comment type="caution">
    <text evidence="1">The sequence shown here is derived from an EMBL/GenBank/DDBJ whole genome shotgun (WGS) entry which is preliminary data.</text>
</comment>
<evidence type="ECO:0008006" key="3">
    <source>
        <dbReference type="Google" id="ProtNLM"/>
    </source>
</evidence>
<organism evidence="1 2">
    <name type="scientific">Fusarium albosuccineum</name>
    <dbReference type="NCBI Taxonomy" id="1237068"/>
    <lineage>
        <taxon>Eukaryota</taxon>
        <taxon>Fungi</taxon>
        <taxon>Dikarya</taxon>
        <taxon>Ascomycota</taxon>
        <taxon>Pezizomycotina</taxon>
        <taxon>Sordariomycetes</taxon>
        <taxon>Hypocreomycetidae</taxon>
        <taxon>Hypocreales</taxon>
        <taxon>Nectriaceae</taxon>
        <taxon>Fusarium</taxon>
        <taxon>Fusarium decemcellulare species complex</taxon>
    </lineage>
</organism>
<sequence length="465" mass="52469">MEAGHSALTSLPQEVFNLITDHLPRQDQWSLLAVSKAARGVAEPALCSAVVLKTRAAYRNFSRNIALQPHLCGLVESYEIGKNLDWWCLDPLDHFPSLRKFTFRPSNIFTQPKEPLRRMMKKIAEGNWMTDKLMHCEISVLFHLETDVPLQTREHLLLTLFSAHSLQTLHLWYEQNWIMSKERWLSLGPTHCGELIDQPRPLPALDKANFTNLRELVMRWDGLSLSSLSKLLHAPQQLQILVVEFSLLTAGRFPVADLPLDLALAPVADTLQTLTVKPVDIYTATDSLEGQFQVMEDVGFRWSTQGLTAFKRLDTLGLPASTFTRHCNDTGKKRTLNIPDCVTSLHLADVSLRLREIDDPMIVPEPVQTMELDGPERRGIVAMPEPAYRVPRQSLAALAKAVSDCHRLKFLHVKPSKDLNLDEIKRDPPPVIVKEDEKLIVERGMKVAVELPGGGIITLKTCVEF</sequence>
<proteinExistence type="predicted"/>
<accession>A0A8H4L4Z1</accession>
<dbReference type="EMBL" id="JAADYS010001750">
    <property type="protein sequence ID" value="KAF4461274.1"/>
    <property type="molecule type" value="Genomic_DNA"/>
</dbReference>
<gene>
    <name evidence="1" type="ORF">FALBO_11935</name>
</gene>
<evidence type="ECO:0000313" key="2">
    <source>
        <dbReference type="Proteomes" id="UP000554235"/>
    </source>
</evidence>
<keyword evidence="2" id="KW-1185">Reference proteome</keyword>